<comment type="caution">
    <text evidence="10">The sequence shown here is derived from an EMBL/GenBank/DDBJ whole genome shotgun (WGS) entry which is preliminary data.</text>
</comment>
<feature type="compositionally biased region" description="Low complexity" evidence="8">
    <location>
        <begin position="72"/>
        <end position="83"/>
    </location>
</feature>
<keyword evidence="2" id="KW-0813">Transport</keyword>
<keyword evidence="6" id="KW-0811">Translocation</keyword>
<dbReference type="Pfam" id="PF02416">
    <property type="entry name" value="TatA_B_E"/>
    <property type="match status" value="1"/>
</dbReference>
<evidence type="ECO:0000256" key="8">
    <source>
        <dbReference type="SAM" id="MobiDB-lite"/>
    </source>
</evidence>
<evidence type="ECO:0000313" key="10">
    <source>
        <dbReference type="EMBL" id="TCO31968.1"/>
    </source>
</evidence>
<evidence type="ECO:0000256" key="3">
    <source>
        <dbReference type="ARBA" id="ARBA00022692"/>
    </source>
</evidence>
<evidence type="ECO:0000256" key="5">
    <source>
        <dbReference type="ARBA" id="ARBA00022989"/>
    </source>
</evidence>
<evidence type="ECO:0000256" key="2">
    <source>
        <dbReference type="ARBA" id="ARBA00022448"/>
    </source>
</evidence>
<evidence type="ECO:0000256" key="4">
    <source>
        <dbReference type="ARBA" id="ARBA00022927"/>
    </source>
</evidence>
<sequence>MVSQLALPEGGEWIILLAVVVVLFGANKLPDLTRNAARALVEYRKITSGEDKVSGDGGAQGVGEVGGGVGQPAGQPGQDDAPQLLGPAVDGDDPDTGRRGSGE</sequence>
<protein>
    <submittedName>
        <fullName evidence="10">TatA/E family protein of Tat protein translocase</fullName>
    </submittedName>
</protein>
<dbReference type="Gene3D" id="1.20.5.3310">
    <property type="match status" value="1"/>
</dbReference>
<proteinExistence type="predicted"/>
<evidence type="ECO:0000256" key="9">
    <source>
        <dbReference type="SAM" id="Phobius"/>
    </source>
</evidence>
<dbReference type="Proteomes" id="UP000295818">
    <property type="component" value="Unassembled WGS sequence"/>
</dbReference>
<feature type="compositionally biased region" description="Gly residues" evidence="8">
    <location>
        <begin position="55"/>
        <end position="71"/>
    </location>
</feature>
<evidence type="ECO:0000256" key="6">
    <source>
        <dbReference type="ARBA" id="ARBA00023010"/>
    </source>
</evidence>
<evidence type="ECO:0000313" key="11">
    <source>
        <dbReference type="Proteomes" id="UP000295818"/>
    </source>
</evidence>
<keyword evidence="5 9" id="KW-1133">Transmembrane helix</keyword>
<feature type="region of interest" description="Disordered" evidence="8">
    <location>
        <begin position="49"/>
        <end position="103"/>
    </location>
</feature>
<keyword evidence="11" id="KW-1185">Reference proteome</keyword>
<organism evidence="10 11">
    <name type="scientific">Kribbella orskensis</name>
    <dbReference type="NCBI Taxonomy" id="2512216"/>
    <lineage>
        <taxon>Bacteria</taxon>
        <taxon>Bacillati</taxon>
        <taxon>Actinomycetota</taxon>
        <taxon>Actinomycetes</taxon>
        <taxon>Propionibacteriales</taxon>
        <taxon>Kribbellaceae</taxon>
        <taxon>Kribbella</taxon>
    </lineage>
</organism>
<evidence type="ECO:0000256" key="7">
    <source>
        <dbReference type="ARBA" id="ARBA00023136"/>
    </source>
</evidence>
<evidence type="ECO:0000256" key="1">
    <source>
        <dbReference type="ARBA" id="ARBA00004167"/>
    </source>
</evidence>
<keyword evidence="7 9" id="KW-0472">Membrane</keyword>
<keyword evidence="3 9" id="KW-0812">Transmembrane</keyword>
<accession>A0ABY2BYQ4</accession>
<gene>
    <name evidence="10" type="ORF">EV644_101611</name>
</gene>
<dbReference type="EMBL" id="SLWM01000001">
    <property type="protein sequence ID" value="TCO31968.1"/>
    <property type="molecule type" value="Genomic_DNA"/>
</dbReference>
<reference evidence="10 11" key="1">
    <citation type="journal article" date="2015" name="Stand. Genomic Sci.">
        <title>Genomic Encyclopedia of Bacterial and Archaeal Type Strains, Phase III: the genomes of soil and plant-associated and newly described type strains.</title>
        <authorList>
            <person name="Whitman W.B."/>
            <person name="Woyke T."/>
            <person name="Klenk H.P."/>
            <person name="Zhou Y."/>
            <person name="Lilburn T.G."/>
            <person name="Beck B.J."/>
            <person name="De Vos P."/>
            <person name="Vandamme P."/>
            <person name="Eisen J.A."/>
            <person name="Garrity G."/>
            <person name="Hugenholtz P."/>
            <person name="Kyrpides N.C."/>
        </authorList>
    </citation>
    <scope>NUCLEOTIDE SEQUENCE [LARGE SCALE GENOMIC DNA]</scope>
    <source>
        <strain evidence="10 11">VKM Ac-2538</strain>
    </source>
</reference>
<comment type="subcellular location">
    <subcellularLocation>
        <location evidence="1">Membrane</location>
        <topology evidence="1">Single-pass membrane protein</topology>
    </subcellularLocation>
</comment>
<dbReference type="InterPro" id="IPR003369">
    <property type="entry name" value="TatA/B/E"/>
</dbReference>
<keyword evidence="4" id="KW-0653">Protein transport</keyword>
<feature type="transmembrane region" description="Helical" evidence="9">
    <location>
        <begin position="12"/>
        <end position="29"/>
    </location>
</feature>
<name>A0ABY2BYQ4_9ACTN</name>